<dbReference type="InterPro" id="IPR027417">
    <property type="entry name" value="P-loop_NTPase"/>
</dbReference>
<dbReference type="InterPro" id="IPR000523">
    <property type="entry name" value="Mg_chelatse_chII-like_cat_dom"/>
</dbReference>
<evidence type="ECO:0000256" key="1">
    <source>
        <dbReference type="ARBA" id="ARBA00006354"/>
    </source>
</evidence>
<dbReference type="PRINTS" id="PR01657">
    <property type="entry name" value="MCMFAMILY"/>
</dbReference>
<evidence type="ECO:0000313" key="5">
    <source>
        <dbReference type="EMBL" id="EJX09422.1"/>
    </source>
</evidence>
<name>J9GMZ1_9ZZZZ</name>
<dbReference type="Gene3D" id="3.40.50.300">
    <property type="entry name" value="P-loop containing nucleotide triphosphate hydrolases"/>
    <property type="match status" value="1"/>
</dbReference>
<dbReference type="AlphaFoldDB" id="J9GMZ1"/>
<evidence type="ECO:0000256" key="2">
    <source>
        <dbReference type="ARBA" id="ARBA00022741"/>
    </source>
</evidence>
<keyword evidence="2" id="KW-0547">Nucleotide-binding</keyword>
<dbReference type="InterPro" id="IPR001208">
    <property type="entry name" value="MCM_dom"/>
</dbReference>
<dbReference type="Pfam" id="PF01078">
    <property type="entry name" value="Mg_chelatase"/>
    <property type="match status" value="1"/>
</dbReference>
<dbReference type="SUPFAM" id="SSF54211">
    <property type="entry name" value="Ribosomal protein S5 domain 2-like"/>
    <property type="match status" value="1"/>
</dbReference>
<dbReference type="InterPro" id="IPR020568">
    <property type="entry name" value="Ribosomal_Su5_D2-typ_SF"/>
</dbReference>
<protein>
    <submittedName>
        <fullName evidence="5">Magnesium chelatase subunit ChlI</fullName>
    </submittedName>
</protein>
<dbReference type="InterPro" id="IPR014721">
    <property type="entry name" value="Ribsml_uS5_D2-typ_fold_subgr"/>
</dbReference>
<comment type="similarity">
    <text evidence="1">Belongs to the Mg-chelatase subunits D/I family. ComM subfamily.</text>
</comment>
<sequence>MLIKVYGAAVQGIDATLITIEVNSSRGCMFYLVGLPDTAVKESHQRIRSALQVNGYKMPTASLTINMAPADIRKEGSAYDLPLAIGMLAANECIPADKLENYLLMGELGLDGSLQPITGVLPIAIKARELGFKGMIIPKQNAREAAVVNKLEVYGVENLREVTDFFQGIRQLTPTIVNTREEFYAQQAKCDLDFADVKGQENVKRALEVAAAGGHNILLIGAPGSGKSMLAKRLPSILPPLSLGESLETTKIHSVAGKLGKDGGLISQRPFRDPHHTISQVAMTGGGSYPQPGEISLAHNGVLFLDELPEFSRNVLEVLRQPLEDRKISISRIKCNVEYPASFMLVASMNPCPCGYYNHPTRACVCSPGQVQKYLNRISGPLLDRIDLQIEVIPVEFEKMADTKAGESSTCIRERVIQARKIQEQRYAGEKGIYCNAQMTSRLLNQYARPDEAGLNLLKNAMNRLSLSARAYDRILKVARTIADLENSEQITSRHLAEAIGYRNLDREDWAG</sequence>
<dbReference type="SUPFAM" id="SSF52540">
    <property type="entry name" value="P-loop containing nucleoside triphosphate hydrolases"/>
    <property type="match status" value="1"/>
</dbReference>
<organism evidence="5">
    <name type="scientific">gut metagenome</name>
    <dbReference type="NCBI Taxonomy" id="749906"/>
    <lineage>
        <taxon>unclassified sequences</taxon>
        <taxon>metagenomes</taxon>
        <taxon>organismal metagenomes</taxon>
    </lineage>
</organism>
<accession>J9GMZ1</accession>
<feature type="domain" description="AAA+ ATPase" evidence="4">
    <location>
        <begin position="213"/>
        <end position="396"/>
    </location>
</feature>
<dbReference type="Pfam" id="PF13335">
    <property type="entry name" value="Mg_chelatase_C"/>
    <property type="match status" value="1"/>
</dbReference>
<proteinExistence type="inferred from homology"/>
<comment type="caution">
    <text evidence="5">The sequence shown here is derived from an EMBL/GenBank/DDBJ whole genome shotgun (WGS) entry which is preliminary data.</text>
</comment>
<dbReference type="PANTHER" id="PTHR32039:SF7">
    <property type="entry name" value="COMPETENCE PROTEIN COMM"/>
    <property type="match status" value="1"/>
</dbReference>
<dbReference type="Gene3D" id="3.30.230.10">
    <property type="match status" value="1"/>
</dbReference>
<keyword evidence="3" id="KW-0067">ATP-binding</keyword>
<dbReference type="InterPro" id="IPR025158">
    <property type="entry name" value="Mg_chelat-rel_C"/>
</dbReference>
<dbReference type="NCBIfam" id="TIGR00368">
    <property type="entry name" value="YifB family Mg chelatase-like AAA ATPase"/>
    <property type="match status" value="1"/>
</dbReference>
<evidence type="ECO:0000259" key="4">
    <source>
        <dbReference type="SMART" id="SM00382"/>
    </source>
</evidence>
<dbReference type="EMBL" id="AMCI01000396">
    <property type="protein sequence ID" value="EJX09422.1"/>
    <property type="molecule type" value="Genomic_DNA"/>
</dbReference>
<dbReference type="PANTHER" id="PTHR32039">
    <property type="entry name" value="MAGNESIUM-CHELATASE SUBUNIT CHLI"/>
    <property type="match status" value="1"/>
</dbReference>
<gene>
    <name evidence="5" type="ORF">EVA_02480</name>
</gene>
<evidence type="ECO:0000256" key="3">
    <source>
        <dbReference type="ARBA" id="ARBA00022840"/>
    </source>
</evidence>
<dbReference type="InterPro" id="IPR045006">
    <property type="entry name" value="CHLI-like"/>
</dbReference>
<dbReference type="InterPro" id="IPR003593">
    <property type="entry name" value="AAA+_ATPase"/>
</dbReference>
<reference evidence="5" key="1">
    <citation type="journal article" date="2012" name="PLoS ONE">
        <title>Gene sets for utilization of primary and secondary nutrition supplies in the distal gut of endangered iberian lynx.</title>
        <authorList>
            <person name="Alcaide M."/>
            <person name="Messina E."/>
            <person name="Richter M."/>
            <person name="Bargiela R."/>
            <person name="Peplies J."/>
            <person name="Huws S.A."/>
            <person name="Newbold C.J."/>
            <person name="Golyshin P.N."/>
            <person name="Simon M.A."/>
            <person name="Lopez G."/>
            <person name="Yakimov M.M."/>
            <person name="Ferrer M."/>
        </authorList>
    </citation>
    <scope>NUCLEOTIDE SEQUENCE</scope>
</reference>
<dbReference type="Pfam" id="PF13541">
    <property type="entry name" value="ChlI"/>
    <property type="match status" value="1"/>
</dbReference>
<dbReference type="GO" id="GO:0005524">
    <property type="term" value="F:ATP binding"/>
    <property type="evidence" value="ECO:0007669"/>
    <property type="project" value="UniProtKB-KW"/>
</dbReference>
<dbReference type="SMART" id="SM00382">
    <property type="entry name" value="AAA"/>
    <property type="match status" value="1"/>
</dbReference>
<dbReference type="GO" id="GO:0003677">
    <property type="term" value="F:DNA binding"/>
    <property type="evidence" value="ECO:0007669"/>
    <property type="project" value="InterPro"/>
</dbReference>
<dbReference type="InterPro" id="IPR004482">
    <property type="entry name" value="Mg_chelat-rel"/>
</dbReference>